<accession>A0A4Z0GLD7</accession>
<dbReference type="PROSITE" id="PS50965">
    <property type="entry name" value="NERD"/>
    <property type="match status" value="1"/>
</dbReference>
<name>A0A4Z0GLD7_9BACL</name>
<dbReference type="Proteomes" id="UP000298347">
    <property type="component" value="Unassembled WGS sequence"/>
</dbReference>
<dbReference type="InterPro" id="IPR011528">
    <property type="entry name" value="NERD"/>
</dbReference>
<feature type="domain" description="NERD" evidence="1">
    <location>
        <begin position="41"/>
        <end position="157"/>
    </location>
</feature>
<evidence type="ECO:0000259" key="1">
    <source>
        <dbReference type="PROSITE" id="PS50965"/>
    </source>
</evidence>
<dbReference type="Pfam" id="PF08378">
    <property type="entry name" value="NERD"/>
    <property type="match status" value="1"/>
</dbReference>
<proteinExistence type="predicted"/>
<keyword evidence="3" id="KW-1185">Reference proteome</keyword>
<organism evidence="2 3">
    <name type="scientific">Sporolactobacillus shoreae</name>
    <dbReference type="NCBI Taxonomy" id="1465501"/>
    <lineage>
        <taxon>Bacteria</taxon>
        <taxon>Bacillati</taxon>
        <taxon>Bacillota</taxon>
        <taxon>Bacilli</taxon>
        <taxon>Bacillales</taxon>
        <taxon>Sporolactobacillaceae</taxon>
        <taxon>Sporolactobacillus</taxon>
    </lineage>
</organism>
<comment type="caution">
    <text evidence="2">The sequence shown here is derived from an EMBL/GenBank/DDBJ whole genome shotgun (WGS) entry which is preliminary data.</text>
</comment>
<dbReference type="EMBL" id="SRJD01000011">
    <property type="protein sequence ID" value="TGA97772.1"/>
    <property type="molecule type" value="Genomic_DNA"/>
</dbReference>
<protein>
    <submittedName>
        <fullName evidence="2">NERD domain-containing protein</fullName>
    </submittedName>
</protein>
<evidence type="ECO:0000313" key="3">
    <source>
        <dbReference type="Proteomes" id="UP000298347"/>
    </source>
</evidence>
<reference evidence="2 3" key="1">
    <citation type="journal article" date="2015" name="Int. J. Syst. Evol. Microbiol.">
        <title>Sporolactobacillus shoreae sp. nov. and Sporolactobacillus spathodeae sp. nov., two spore-forming lactic acid bacteria isolated from tree barks in Thailand.</title>
        <authorList>
            <person name="Thamacharoensuk T."/>
            <person name="Kitahara M."/>
            <person name="Ohkuma M."/>
            <person name="Thongchul N."/>
            <person name="Tanasupawat S."/>
        </authorList>
    </citation>
    <scope>NUCLEOTIDE SEQUENCE [LARGE SCALE GENOMIC DNA]</scope>
    <source>
        <strain evidence="2 3">BK92</strain>
    </source>
</reference>
<sequence length="325" mass="37908">MIIKKRNTPRILHQLQSLKCRISIHHSQYTEIKKNELRRFKGFNGEKAIDYYLSELPGDRYFIFHGLRLPLNDNCFQMDTLILTQYFLLIIEIKNIAGTIYFDPVFHQMIRTWGEKEEGFSDPITQAQLQKTHLARWMVKYHLPRLPIEFFVAVSSPSTIIKTSPGDTTVPQKVCHMHQIPEKIQSMTQVYPKETITLADRKKIEFHFTKYHTPPKIDILKEYQIDPDELITGVHCPQCSAIPMKRIPGAWHCQSCGCVSNNAHIKALFDYFLIVSTTITIEEFQRWTHLESHKTASRLLNELNLPVSGNNRCKIFHQPIGFDDD</sequence>
<evidence type="ECO:0000313" key="2">
    <source>
        <dbReference type="EMBL" id="TGA97772.1"/>
    </source>
</evidence>
<dbReference type="AlphaFoldDB" id="A0A4Z0GLD7"/>
<dbReference type="OrthoDB" id="569879at2"/>
<dbReference type="RefSeq" id="WP_135348704.1">
    <property type="nucleotide sequence ID" value="NZ_SRJD01000011.1"/>
</dbReference>
<gene>
    <name evidence="2" type="ORF">E4665_10245</name>
</gene>